<dbReference type="PANTHER" id="PTHR11905:SF140">
    <property type="entry name" value="A DISINTEGRIN AND METALLOPEPTIDASE DOMAIN 6-RELATED"/>
    <property type="match status" value="1"/>
</dbReference>
<dbReference type="InterPro" id="IPR036436">
    <property type="entry name" value="Disintegrin_dom_sf"/>
</dbReference>
<feature type="signal peptide" evidence="7">
    <location>
        <begin position="1"/>
        <end position="28"/>
    </location>
</feature>
<dbReference type="OMA" id="DACYTIN"/>
<dbReference type="Gene3D" id="3.40.390.10">
    <property type="entry name" value="Collagenase (Catalytic Domain)"/>
    <property type="match status" value="1"/>
</dbReference>
<dbReference type="GO" id="GO:0009897">
    <property type="term" value="C:external side of plasma membrane"/>
    <property type="evidence" value="ECO:0007669"/>
    <property type="project" value="TreeGrafter"/>
</dbReference>
<dbReference type="CDD" id="cd04269">
    <property type="entry name" value="ZnMc_adamalysin_II_like"/>
    <property type="match status" value="1"/>
</dbReference>
<dbReference type="GO" id="GO:1990913">
    <property type="term" value="C:sperm head plasma membrane"/>
    <property type="evidence" value="ECO:0007669"/>
    <property type="project" value="TreeGrafter"/>
</dbReference>
<proteinExistence type="predicted"/>
<dbReference type="InterPro" id="IPR034027">
    <property type="entry name" value="Reprolysin_adamalysin"/>
</dbReference>
<dbReference type="FunFam" id="4.10.70.10:FF:000001">
    <property type="entry name" value="Disintegrin and metalloproteinase domain-containing protein 22"/>
    <property type="match status" value="1"/>
</dbReference>
<evidence type="ECO:0000256" key="7">
    <source>
        <dbReference type="SAM" id="SignalP"/>
    </source>
</evidence>
<organism evidence="10 11">
    <name type="scientific">Cercocebus atys</name>
    <name type="common">Sooty mangabey</name>
    <name type="synonym">Cercocebus torquatus atys</name>
    <dbReference type="NCBI Taxonomy" id="9531"/>
    <lineage>
        <taxon>Eukaryota</taxon>
        <taxon>Metazoa</taxon>
        <taxon>Chordata</taxon>
        <taxon>Craniata</taxon>
        <taxon>Vertebrata</taxon>
        <taxon>Euteleostomi</taxon>
        <taxon>Mammalia</taxon>
        <taxon>Eutheria</taxon>
        <taxon>Euarchontoglires</taxon>
        <taxon>Primates</taxon>
        <taxon>Haplorrhini</taxon>
        <taxon>Catarrhini</taxon>
        <taxon>Cercopithecidae</taxon>
        <taxon>Cercopithecinae</taxon>
        <taxon>Cercocebus</taxon>
    </lineage>
</organism>
<dbReference type="Gene3D" id="4.10.70.10">
    <property type="entry name" value="Disintegrin domain"/>
    <property type="match status" value="1"/>
</dbReference>
<evidence type="ECO:0000259" key="9">
    <source>
        <dbReference type="PROSITE" id="PS50215"/>
    </source>
</evidence>
<accession>A0A2K5NVH1</accession>
<dbReference type="PROSITE" id="PS00427">
    <property type="entry name" value="DISINTEGRIN_1"/>
    <property type="match status" value="1"/>
</dbReference>
<dbReference type="InterPro" id="IPR001590">
    <property type="entry name" value="Peptidase_M12B"/>
</dbReference>
<reference evidence="10" key="2">
    <citation type="submission" date="2025-09" db="UniProtKB">
        <authorList>
            <consortium name="Ensembl"/>
        </authorList>
    </citation>
    <scope>IDENTIFICATION</scope>
</reference>
<feature type="chain" id="PRO_5014391568" evidence="7">
    <location>
        <begin position="29"/>
        <end position="553"/>
    </location>
</feature>
<comment type="caution">
    <text evidence="6">Lacks conserved residue(s) required for the propagation of feature annotation.</text>
</comment>
<keyword evidence="2" id="KW-0812">Transmembrane</keyword>
<evidence type="ECO:0000313" key="10">
    <source>
        <dbReference type="Ensembl" id="ENSCATP00000041417.1"/>
    </source>
</evidence>
<comment type="subcellular location">
    <subcellularLocation>
        <location evidence="1">Membrane</location>
        <topology evidence="1">Single-pass type I membrane protein</topology>
    </subcellularLocation>
</comment>
<feature type="domain" description="Disintegrin" evidence="8">
    <location>
        <begin position="404"/>
        <end position="483"/>
    </location>
</feature>
<evidence type="ECO:0000256" key="1">
    <source>
        <dbReference type="ARBA" id="ARBA00004479"/>
    </source>
</evidence>
<feature type="domain" description="Peptidase M12B" evidence="9">
    <location>
        <begin position="205"/>
        <end position="381"/>
    </location>
</feature>
<dbReference type="SUPFAM" id="SSF57552">
    <property type="entry name" value="Blood coagulation inhibitor (disintegrin)"/>
    <property type="match status" value="1"/>
</dbReference>
<dbReference type="GO" id="GO:0004222">
    <property type="term" value="F:metalloendopeptidase activity"/>
    <property type="evidence" value="ECO:0007669"/>
    <property type="project" value="InterPro"/>
</dbReference>
<feature type="disulfide bond" evidence="5">
    <location>
        <begin position="462"/>
        <end position="482"/>
    </location>
</feature>
<dbReference type="PROSITE" id="PS50215">
    <property type="entry name" value="ADAM_MEPRO"/>
    <property type="match status" value="1"/>
</dbReference>
<dbReference type="GeneTree" id="ENSGT00940000162296"/>
<name>A0A2K5NVH1_CERAT</name>
<dbReference type="InterPro" id="IPR002870">
    <property type="entry name" value="Peptidase_M12B_N"/>
</dbReference>
<dbReference type="InterPro" id="IPR018358">
    <property type="entry name" value="Disintegrin_CS"/>
</dbReference>
<keyword evidence="3 5" id="KW-1015">Disulfide bond</keyword>
<protein>
    <submittedName>
        <fullName evidence="10">Uncharacterized protein</fullName>
    </submittedName>
</protein>
<keyword evidence="11" id="KW-1185">Reference proteome</keyword>
<dbReference type="PANTHER" id="PTHR11905">
    <property type="entry name" value="ADAM A DISINTEGRIN AND METALLOPROTEASE DOMAIN"/>
    <property type="match status" value="1"/>
</dbReference>
<dbReference type="SMART" id="SM00050">
    <property type="entry name" value="DISIN"/>
    <property type="match status" value="1"/>
</dbReference>
<sequence>MRPAEAPVTLRAPVLLLGLWALLAPVWCSQGRPLWHYASSEVVIPRKETHHGKGVQFPGWLSYSLRFGGQRHVVHMRRKHLLWPRHLLMTTQDDQGALQVDDPYIPPDCYYLGYLEEVPLSMVTVDTCYGGLRGIMKLDDLAYEIKPLQDSRRFEHVVSQIVAEPSATGPTFRDGDNEETDPLFSEANDSMNPRLSPSLYSSHRGNIKGHVQCSNSYYRIYGNITTCYTEVVQMFSVIDSIVQNIDLRYYIYLLTIYNNHDPAPVNQYLVHSAMFTYFKRTFFDTFHVHSSTLLIKEAPHESNYEPQRYSFCSHLGLIHIGTLDRHYLLVAIITTHSLMRSMGVAFDYKYCTCQRRTSCIMQRYPEMTDAFSNCSYGHLQNCFVNSAWCIFKALAPVYNETMTTVLCGNLIVEGKEECDCGSFKQCYASHCCQRDCHFTPGNICHLGDCCTNCSFSPLGTLCRPIQNICDLPEYCHGTTLTCPQTFICKMEPRALKKATAIMGTALTAMCSARRSLVSVLRMLLRTAMTSILKITDSDIVLENEQLSPMRLVH</sequence>
<dbReference type="Pfam" id="PF00200">
    <property type="entry name" value="Disintegrin"/>
    <property type="match status" value="1"/>
</dbReference>
<dbReference type="InterPro" id="IPR024079">
    <property type="entry name" value="MetalloPept_cat_dom_sf"/>
</dbReference>
<evidence type="ECO:0000313" key="11">
    <source>
        <dbReference type="Proteomes" id="UP000233060"/>
    </source>
</evidence>
<evidence type="ECO:0000256" key="6">
    <source>
        <dbReference type="PROSITE-ProRule" id="PRU00276"/>
    </source>
</evidence>
<dbReference type="Proteomes" id="UP000233060">
    <property type="component" value="Unassembled WGS sequence"/>
</dbReference>
<evidence type="ECO:0000256" key="4">
    <source>
        <dbReference type="ARBA" id="ARBA00023180"/>
    </source>
</evidence>
<reference evidence="10" key="1">
    <citation type="submission" date="2025-08" db="UniProtKB">
        <authorList>
            <consortium name="Ensembl"/>
        </authorList>
    </citation>
    <scope>IDENTIFICATION</scope>
</reference>
<keyword evidence="2" id="KW-0472">Membrane</keyword>
<dbReference type="AlphaFoldDB" id="A0A2K5NVH1"/>
<dbReference type="GO" id="GO:0006508">
    <property type="term" value="P:proteolysis"/>
    <property type="evidence" value="ECO:0007669"/>
    <property type="project" value="InterPro"/>
</dbReference>
<evidence type="ECO:0000259" key="8">
    <source>
        <dbReference type="PROSITE" id="PS50214"/>
    </source>
</evidence>
<evidence type="ECO:0000256" key="2">
    <source>
        <dbReference type="ARBA" id="ARBA00022692"/>
    </source>
</evidence>
<dbReference type="STRING" id="9531.ENSCATP00000041417"/>
<dbReference type="PROSITE" id="PS50214">
    <property type="entry name" value="DISINTEGRIN_2"/>
    <property type="match status" value="1"/>
</dbReference>
<keyword evidence="7" id="KW-0732">Signal</keyword>
<dbReference type="InterPro" id="IPR001762">
    <property type="entry name" value="Disintegrin_dom"/>
</dbReference>
<dbReference type="GO" id="GO:0008584">
    <property type="term" value="P:male gonad development"/>
    <property type="evidence" value="ECO:0007669"/>
    <property type="project" value="TreeGrafter"/>
</dbReference>
<evidence type="ECO:0000256" key="3">
    <source>
        <dbReference type="ARBA" id="ARBA00023157"/>
    </source>
</evidence>
<dbReference type="Pfam" id="PF01562">
    <property type="entry name" value="Pep_M12B_propep"/>
    <property type="match status" value="1"/>
</dbReference>
<dbReference type="Ensembl" id="ENSCATT00000065824.1">
    <property type="protein sequence ID" value="ENSCATP00000041417.1"/>
    <property type="gene ID" value="ENSCATG00000043362.1"/>
</dbReference>
<keyword evidence="4" id="KW-0325">Glycoprotein</keyword>
<dbReference type="Pfam" id="PF01421">
    <property type="entry name" value="Reprolysin"/>
    <property type="match status" value="1"/>
</dbReference>
<evidence type="ECO:0000256" key="5">
    <source>
        <dbReference type="PROSITE-ProRule" id="PRU00068"/>
    </source>
</evidence>
<dbReference type="SUPFAM" id="SSF55486">
    <property type="entry name" value="Metalloproteases ('zincins'), catalytic domain"/>
    <property type="match status" value="1"/>
</dbReference>